<feature type="transmembrane region" description="Helical" evidence="5">
    <location>
        <begin position="134"/>
        <end position="154"/>
    </location>
</feature>
<dbReference type="InterPro" id="IPR023380">
    <property type="entry name" value="DsbB-like_sf"/>
</dbReference>
<name>A0A3D9BT10_9RHOB</name>
<dbReference type="Proteomes" id="UP000257131">
    <property type="component" value="Unassembled WGS sequence"/>
</dbReference>
<evidence type="ECO:0000313" key="6">
    <source>
        <dbReference type="EMBL" id="REC56660.1"/>
    </source>
</evidence>
<organism evidence="6 7">
    <name type="scientific">Rhodosalinus sediminis</name>
    <dbReference type="NCBI Taxonomy" id="1940533"/>
    <lineage>
        <taxon>Bacteria</taxon>
        <taxon>Pseudomonadati</taxon>
        <taxon>Pseudomonadota</taxon>
        <taxon>Alphaproteobacteria</taxon>
        <taxon>Rhodobacterales</taxon>
        <taxon>Paracoccaceae</taxon>
        <taxon>Rhodosalinus</taxon>
    </lineage>
</organism>
<feature type="transmembrane region" description="Helical" evidence="5">
    <location>
        <begin position="45"/>
        <end position="78"/>
    </location>
</feature>
<dbReference type="GO" id="GO:0015035">
    <property type="term" value="F:protein-disulfide reductase activity"/>
    <property type="evidence" value="ECO:0007669"/>
    <property type="project" value="InterPro"/>
</dbReference>
<evidence type="ECO:0000256" key="4">
    <source>
        <dbReference type="ARBA" id="ARBA00023136"/>
    </source>
</evidence>
<proteinExistence type="predicted"/>
<evidence type="ECO:0000313" key="7">
    <source>
        <dbReference type="Proteomes" id="UP000257131"/>
    </source>
</evidence>
<dbReference type="GO" id="GO:0006457">
    <property type="term" value="P:protein folding"/>
    <property type="evidence" value="ECO:0007669"/>
    <property type="project" value="InterPro"/>
</dbReference>
<keyword evidence="3 5" id="KW-1133">Transmembrane helix</keyword>
<reference evidence="6 7" key="1">
    <citation type="journal article" date="2017" name="Int. J. Syst. Evol. Microbiol.">
        <title>Rhodosalinus sediminis gen. nov., sp. nov., isolated from marine saltern.</title>
        <authorList>
            <person name="Guo L.Y."/>
            <person name="Ling S.K."/>
            <person name="Li C.M."/>
            <person name="Chen G.J."/>
            <person name="Du Z.J."/>
        </authorList>
    </citation>
    <scope>NUCLEOTIDE SEQUENCE [LARGE SCALE GENOMIC DNA]</scope>
    <source>
        <strain evidence="6 7">WDN1C137</strain>
    </source>
</reference>
<evidence type="ECO:0000256" key="1">
    <source>
        <dbReference type="ARBA" id="ARBA00004141"/>
    </source>
</evidence>
<keyword evidence="2 5" id="KW-0812">Transmembrane</keyword>
<dbReference type="AlphaFoldDB" id="A0A3D9BT10"/>
<dbReference type="SUPFAM" id="SSF158442">
    <property type="entry name" value="DsbB-like"/>
    <property type="match status" value="1"/>
</dbReference>
<sequence length="156" mass="15753">MTRNRLILAAAGGSALLLALAFGFQHLGGLPPCALCLWQRWPHAAAVAIGALALAVPGALPALFGAAAAAATGGIGLYHAGVERGLWAGPESCSGGAPVGDLSVEELTAQIMAAPVVRCDEVAWAFAGLSMAEWNALLSFALAGLWIAAALRAWKV</sequence>
<dbReference type="GO" id="GO:0016020">
    <property type="term" value="C:membrane"/>
    <property type="evidence" value="ECO:0007669"/>
    <property type="project" value="UniProtKB-SubCell"/>
</dbReference>
<evidence type="ECO:0000256" key="5">
    <source>
        <dbReference type="SAM" id="Phobius"/>
    </source>
</evidence>
<dbReference type="PIRSF" id="PIRSF033913">
    <property type="entry name" value="S-S_format_DsbB"/>
    <property type="match status" value="1"/>
</dbReference>
<evidence type="ECO:0000256" key="3">
    <source>
        <dbReference type="ARBA" id="ARBA00022989"/>
    </source>
</evidence>
<dbReference type="Pfam" id="PF02600">
    <property type="entry name" value="DsbB"/>
    <property type="match status" value="1"/>
</dbReference>
<comment type="subcellular location">
    <subcellularLocation>
        <location evidence="1">Membrane</location>
        <topology evidence="1">Multi-pass membrane protein</topology>
    </subcellularLocation>
</comment>
<accession>A0A3D9BT10</accession>
<evidence type="ECO:0000256" key="2">
    <source>
        <dbReference type="ARBA" id="ARBA00022692"/>
    </source>
</evidence>
<dbReference type="Gene3D" id="1.20.1550.10">
    <property type="entry name" value="DsbB-like"/>
    <property type="match status" value="1"/>
</dbReference>
<keyword evidence="7" id="KW-1185">Reference proteome</keyword>
<dbReference type="RefSeq" id="WP_115979566.1">
    <property type="nucleotide sequence ID" value="NZ_CAJXNW010000013.1"/>
</dbReference>
<dbReference type="InterPro" id="IPR003752">
    <property type="entry name" value="DiS_bond_form_DsbB/BdbC"/>
</dbReference>
<protein>
    <submittedName>
        <fullName evidence="6">Disulfide bond formation protein B</fullName>
    </submittedName>
</protein>
<dbReference type="EMBL" id="QOHR01000010">
    <property type="protein sequence ID" value="REC56660.1"/>
    <property type="molecule type" value="Genomic_DNA"/>
</dbReference>
<dbReference type="OrthoDB" id="9808637at2"/>
<comment type="caution">
    <text evidence="6">The sequence shown here is derived from an EMBL/GenBank/DDBJ whole genome shotgun (WGS) entry which is preliminary data.</text>
</comment>
<gene>
    <name evidence="6" type="ORF">DRV84_09060</name>
</gene>
<keyword evidence="4 5" id="KW-0472">Membrane</keyword>
<dbReference type="InterPro" id="IPR024199">
    <property type="entry name" value="Uncharacterised_DsbB"/>
</dbReference>